<feature type="compositionally biased region" description="Basic and acidic residues" evidence="1">
    <location>
        <begin position="1"/>
        <end position="16"/>
    </location>
</feature>
<gene>
    <name evidence="2" type="ORF">ACRB68_75420</name>
</gene>
<name>A0A7K0C7U6_9ACTN</name>
<evidence type="ECO:0000313" key="3">
    <source>
        <dbReference type="Proteomes" id="UP000487268"/>
    </source>
</evidence>
<protein>
    <submittedName>
        <fullName evidence="2">Uncharacterized protein</fullName>
    </submittedName>
</protein>
<proteinExistence type="predicted"/>
<organism evidence="2 3">
    <name type="scientific">Actinomadura macrotermitis</name>
    <dbReference type="NCBI Taxonomy" id="2585200"/>
    <lineage>
        <taxon>Bacteria</taxon>
        <taxon>Bacillati</taxon>
        <taxon>Actinomycetota</taxon>
        <taxon>Actinomycetes</taxon>
        <taxon>Streptosporangiales</taxon>
        <taxon>Thermomonosporaceae</taxon>
        <taxon>Actinomadura</taxon>
    </lineage>
</organism>
<dbReference type="Proteomes" id="UP000487268">
    <property type="component" value="Unassembled WGS sequence"/>
</dbReference>
<dbReference type="InterPro" id="IPR029032">
    <property type="entry name" value="AhpD-like"/>
</dbReference>
<comment type="caution">
    <text evidence="2">The sequence shown here is derived from an EMBL/GenBank/DDBJ whole genome shotgun (WGS) entry which is preliminary data.</text>
</comment>
<keyword evidence="3" id="KW-1185">Reference proteome</keyword>
<dbReference type="AlphaFoldDB" id="A0A7K0C7U6"/>
<dbReference type="Gene3D" id="1.20.1290.10">
    <property type="entry name" value="AhpD-like"/>
    <property type="match status" value="1"/>
</dbReference>
<dbReference type="RefSeq" id="WP_153541319.1">
    <property type="nucleotide sequence ID" value="NZ_WEGH01000006.1"/>
</dbReference>
<dbReference type="OrthoDB" id="9802489at2"/>
<accession>A0A7K0C7U6</accession>
<feature type="region of interest" description="Disordered" evidence="1">
    <location>
        <begin position="1"/>
        <end position="24"/>
    </location>
</feature>
<sequence length="120" mass="13266">MDGPDDRRRRSLDTMRRVNGAGGQRMLDEAAPDLGRFLLEFVSGDICSRTHLPMRERQRVWPAAIGVEPMKANVGSVQNVGVAPGDIIGVFVRCLPYIRFPRVLAAVQQAKGDFDERSSA</sequence>
<reference evidence="2 3" key="1">
    <citation type="submission" date="2019-10" db="EMBL/GenBank/DDBJ databases">
        <title>Actinomadura rubteroloni sp. nov. and Actinomadura macrotermitis sp. nov., isolated from the gut of fungus growing-termite Macrotermes natalensis.</title>
        <authorList>
            <person name="Benndorf R."/>
            <person name="Martin K."/>
            <person name="Kuefner M."/>
            <person name="De Beer W."/>
            <person name="Kaster A.-K."/>
            <person name="Vollmers J."/>
            <person name="Poulsen M."/>
            <person name="Beemelmanns C."/>
        </authorList>
    </citation>
    <scope>NUCLEOTIDE SEQUENCE [LARGE SCALE GENOMIC DNA]</scope>
    <source>
        <strain evidence="2 3">RB68</strain>
    </source>
</reference>
<dbReference type="EMBL" id="WEGH01000006">
    <property type="protein sequence ID" value="MQY09416.1"/>
    <property type="molecule type" value="Genomic_DNA"/>
</dbReference>
<evidence type="ECO:0000256" key="1">
    <source>
        <dbReference type="SAM" id="MobiDB-lite"/>
    </source>
</evidence>
<evidence type="ECO:0000313" key="2">
    <source>
        <dbReference type="EMBL" id="MQY09416.1"/>
    </source>
</evidence>
<dbReference type="SUPFAM" id="SSF69118">
    <property type="entry name" value="AhpD-like"/>
    <property type="match status" value="1"/>
</dbReference>